<reference evidence="2" key="1">
    <citation type="submission" date="2022-11" db="EMBL/GenBank/DDBJ databases">
        <title>Centuries of genome instability and evolution in soft-shell clam transmissible cancer (bioRxiv).</title>
        <authorList>
            <person name="Hart S.F.M."/>
            <person name="Yonemitsu M.A."/>
            <person name="Giersch R.M."/>
            <person name="Beal B.F."/>
            <person name="Arriagada G."/>
            <person name="Davis B.W."/>
            <person name="Ostrander E.A."/>
            <person name="Goff S.P."/>
            <person name="Metzger M.J."/>
        </authorList>
    </citation>
    <scope>NUCLEOTIDE SEQUENCE</scope>
    <source>
        <strain evidence="2">MELC-2E11</strain>
        <tissue evidence="2">Siphon/mantle</tissue>
    </source>
</reference>
<organism evidence="2 3">
    <name type="scientific">Mya arenaria</name>
    <name type="common">Soft-shell clam</name>
    <dbReference type="NCBI Taxonomy" id="6604"/>
    <lineage>
        <taxon>Eukaryota</taxon>
        <taxon>Metazoa</taxon>
        <taxon>Spiralia</taxon>
        <taxon>Lophotrochozoa</taxon>
        <taxon>Mollusca</taxon>
        <taxon>Bivalvia</taxon>
        <taxon>Autobranchia</taxon>
        <taxon>Heteroconchia</taxon>
        <taxon>Euheterodonta</taxon>
        <taxon>Imparidentia</taxon>
        <taxon>Neoheterodontei</taxon>
        <taxon>Myida</taxon>
        <taxon>Myoidea</taxon>
        <taxon>Myidae</taxon>
        <taxon>Mya</taxon>
    </lineage>
</organism>
<dbReference type="PROSITE" id="PS51996">
    <property type="entry name" value="TR_MART"/>
    <property type="match status" value="1"/>
</dbReference>
<dbReference type="InterPro" id="IPR003540">
    <property type="entry name" value="ADP-ribosyltransferase"/>
</dbReference>
<feature type="domain" description="ADP ribosyltransferase" evidence="1">
    <location>
        <begin position="116"/>
        <end position="189"/>
    </location>
</feature>
<dbReference type="SUPFAM" id="SSF56399">
    <property type="entry name" value="ADP-ribosylation"/>
    <property type="match status" value="1"/>
</dbReference>
<gene>
    <name evidence="2" type="ORF">MAR_030690</name>
</gene>
<evidence type="ECO:0000313" key="2">
    <source>
        <dbReference type="EMBL" id="WAR16096.1"/>
    </source>
</evidence>
<dbReference type="Gene3D" id="3.90.176.10">
    <property type="entry name" value="Toxin ADP-ribosyltransferase, Chain A, domain 1"/>
    <property type="match status" value="1"/>
</dbReference>
<name>A0ABY7F4X8_MYAAR</name>
<keyword evidence="3" id="KW-1185">Reference proteome</keyword>
<dbReference type="Pfam" id="PF03496">
    <property type="entry name" value="ADPrib_exo_Tox"/>
    <property type="match status" value="1"/>
</dbReference>
<dbReference type="EMBL" id="CP111021">
    <property type="protein sequence ID" value="WAR16096.1"/>
    <property type="molecule type" value="Genomic_DNA"/>
</dbReference>
<evidence type="ECO:0000313" key="3">
    <source>
        <dbReference type="Proteomes" id="UP001164746"/>
    </source>
</evidence>
<evidence type="ECO:0000259" key="1">
    <source>
        <dbReference type="Pfam" id="PF03496"/>
    </source>
</evidence>
<proteinExistence type="predicted"/>
<protein>
    <recommendedName>
        <fullName evidence="1">ADP ribosyltransferase domain-containing protein</fullName>
    </recommendedName>
</protein>
<dbReference type="Proteomes" id="UP001164746">
    <property type="component" value="Chromosome 10"/>
</dbReference>
<sequence length="260" mass="29446">MKCTVAQGGSYADNVRNLFVRHFNDKDNKCWKATKADQTTNDKDMAIALVNVYTQECKDYNNKTNASPFYKELNAKLRAQTKEQIWLDTEQLLNQGLGIIGIKTWDLLFRACKCDNIKQGHSFHVYSYWSTSLLPWVANDFLNDEAIFFKMLKTPRGADVSQYSKFSYEKEVLLQSNREFYVTEYVTDKQGIANKTKEVDGKLKWSEMLAFAVVTGDIPARGSRSAPKSGYCDCSHGTTSGASMPTSFLSALFFIAFTLV</sequence>
<accession>A0ABY7F4X8</accession>